<evidence type="ECO:0000259" key="1">
    <source>
        <dbReference type="Pfam" id="PF09937"/>
    </source>
</evidence>
<proteinExistence type="predicted"/>
<organism evidence="2 3">
    <name type="scientific">Chondromyces crocatus</name>
    <dbReference type="NCBI Taxonomy" id="52"/>
    <lineage>
        <taxon>Bacteria</taxon>
        <taxon>Pseudomonadati</taxon>
        <taxon>Myxococcota</taxon>
        <taxon>Polyangia</taxon>
        <taxon>Polyangiales</taxon>
        <taxon>Polyangiaceae</taxon>
        <taxon>Chondromyces</taxon>
    </lineage>
</organism>
<keyword evidence="3" id="KW-1185">Reference proteome</keyword>
<dbReference type="STRING" id="52.CMC5_071700"/>
<feature type="domain" description="DUF2169" evidence="1">
    <location>
        <begin position="37"/>
        <end position="349"/>
    </location>
</feature>
<dbReference type="Proteomes" id="UP000067626">
    <property type="component" value="Chromosome"/>
</dbReference>
<name>A0A0K1EQL2_CHOCO</name>
<dbReference type="EMBL" id="CP012159">
    <property type="protein sequence ID" value="AKT42942.1"/>
    <property type="molecule type" value="Genomic_DNA"/>
</dbReference>
<dbReference type="Pfam" id="PF09937">
    <property type="entry name" value="DUF2169"/>
    <property type="match status" value="1"/>
</dbReference>
<dbReference type="AlphaFoldDB" id="A0A0K1EQL2"/>
<evidence type="ECO:0000313" key="3">
    <source>
        <dbReference type="Proteomes" id="UP000067626"/>
    </source>
</evidence>
<dbReference type="OrthoDB" id="5491002at2"/>
<protein>
    <recommendedName>
        <fullName evidence="1">DUF2169 domain-containing protein</fullName>
    </recommendedName>
</protein>
<dbReference type="KEGG" id="ccro:CMC5_071700"/>
<dbReference type="InterPro" id="IPR018683">
    <property type="entry name" value="DUF2169"/>
</dbReference>
<evidence type="ECO:0000313" key="2">
    <source>
        <dbReference type="EMBL" id="AKT42942.1"/>
    </source>
</evidence>
<accession>A0A0K1EQL2</accession>
<gene>
    <name evidence="2" type="ORF">CMC5_071700</name>
</gene>
<sequence length="367" mass="40092">MSPFLIPEPRLRSVTNQTPFALFQCDKMAPGRRFFDTVVLKGTFALAPGELELAEQQRPIALADEPWDLTNAERSSLKHAGEVLLTKPSTDVIVTGTARSPGGEPRKAWDCAVEVRRGGETTLVGRAQALGPRCWRHTGAKGWVLTEPEPTLEVPIRYELAYGGAYVLPPEEGAPAEPTWVVHRPNPSGTGFFDERALDTARAYPAPQWQLRAHPVTSPNGEVPLAGFGPVARPWASRLHHAGTYDEAWIKKTREEVAQGMPSDYAADFDPRFFQCAHPDLIAPSYLEGDEEIVLTGLMPGAEPFTFQLPAVRVLAALIDGQGSRPPWGLPLDTVHLDLDAGTVTLCWRLTLDQALGVRAALFIAGR</sequence>
<dbReference type="RefSeq" id="WP_156339095.1">
    <property type="nucleotide sequence ID" value="NZ_CP012159.1"/>
</dbReference>
<reference evidence="2 3" key="1">
    <citation type="submission" date="2015-07" db="EMBL/GenBank/DDBJ databases">
        <title>Genome analysis of myxobacterium Chondromyces crocatus Cm c5 reveals a high potential for natural compound synthesis and the genetic basis for the loss of fruiting body formation.</title>
        <authorList>
            <person name="Zaburannyi N."/>
            <person name="Bunk B."/>
            <person name="Maier J."/>
            <person name="Overmann J."/>
            <person name="Mueller R."/>
        </authorList>
    </citation>
    <scope>NUCLEOTIDE SEQUENCE [LARGE SCALE GENOMIC DNA]</scope>
    <source>
        <strain evidence="2 3">Cm c5</strain>
    </source>
</reference>